<evidence type="ECO:0000256" key="9">
    <source>
        <dbReference type="ARBA" id="ARBA00022691"/>
    </source>
</evidence>
<keyword evidence="10" id="KW-0548">Nucleotidyltransferase</keyword>
<comment type="catalytic activity">
    <reaction evidence="20">
        <text>a 5'-end (5'-triphosphoguanosine)-(2'-O-methyladenylyl)-adenylyl-cytidylyl-adenosine in mRNA + S-adenosyl-L-methionine = a 5'-end (N(7)-methyl 5'-triphosphoguanosine)-(2'-O-methyladenylyl)-adenylyl-cytidylyl-adenosine in mRNA + S-adenosyl-L-homocysteine</text>
        <dbReference type="Rhea" id="RHEA:65440"/>
        <dbReference type="Rhea" id="RHEA-COMP:16798"/>
        <dbReference type="Rhea" id="RHEA-COMP:16801"/>
        <dbReference type="ChEBI" id="CHEBI:57856"/>
        <dbReference type="ChEBI" id="CHEBI:59789"/>
        <dbReference type="ChEBI" id="CHEBI:156482"/>
        <dbReference type="ChEBI" id="CHEBI:156483"/>
    </reaction>
</comment>
<evidence type="ECO:0000256" key="6">
    <source>
        <dbReference type="ARBA" id="ARBA00022603"/>
    </source>
</evidence>
<evidence type="ECO:0000256" key="5">
    <source>
        <dbReference type="ARBA" id="ARBA00022484"/>
    </source>
</evidence>
<dbReference type="PROSITE" id="PS51590">
    <property type="entry name" value="SAM_MT_MNV_L"/>
    <property type="match status" value="1"/>
</dbReference>
<dbReference type="GO" id="GO:0044423">
    <property type="term" value="C:virion component"/>
    <property type="evidence" value="ECO:0007669"/>
    <property type="project" value="UniProtKB-KW"/>
</dbReference>
<keyword evidence="14" id="KW-0946">Virion</keyword>
<dbReference type="EC" id="2.1.1.375" evidence="21"/>
<evidence type="ECO:0000256" key="17">
    <source>
        <dbReference type="ARBA" id="ARBA00023200"/>
    </source>
</evidence>
<evidence type="ECO:0000256" key="15">
    <source>
        <dbReference type="ARBA" id="ARBA00022953"/>
    </source>
</evidence>
<feature type="domain" description="Mononegavirus-type SAM-dependent 2'-O-MTase" evidence="28">
    <location>
        <begin position="1658"/>
        <end position="1846"/>
    </location>
</feature>
<comment type="catalytic activity">
    <reaction evidence="19">
        <text>a 5'-end triphospho-adenylyl-adenylyl-cytidylyl-adenosine in mRNA + GDP + H(+) = a 5'-end (5'-triphosphoguanosine)-adenylyl-adenylyl-cytidylyl-adenosine in mRNA + diphosphate</text>
        <dbReference type="Rhea" id="RHEA:65436"/>
        <dbReference type="Rhea" id="RHEA-COMP:16797"/>
        <dbReference type="Rhea" id="RHEA-COMP:16799"/>
        <dbReference type="ChEBI" id="CHEBI:15378"/>
        <dbReference type="ChEBI" id="CHEBI:33019"/>
        <dbReference type="ChEBI" id="CHEBI:58189"/>
        <dbReference type="ChEBI" id="CHEBI:156484"/>
        <dbReference type="ChEBI" id="CHEBI:156503"/>
        <dbReference type="EC" id="2.7.7.88"/>
    </reaction>
</comment>
<keyword evidence="18" id="KW-0511">Multifunctional enzyme</keyword>
<keyword evidence="6" id="KW-0489">Methyltransferase</keyword>
<evidence type="ECO:0000256" key="10">
    <source>
        <dbReference type="ARBA" id="ARBA00022695"/>
    </source>
</evidence>
<keyword evidence="13" id="KW-0067">ATP-binding</keyword>
<dbReference type="GO" id="GO:0003968">
    <property type="term" value="F:RNA-directed RNA polymerase activity"/>
    <property type="evidence" value="ECO:0007669"/>
    <property type="project" value="UniProtKB-KW"/>
</dbReference>
<evidence type="ECO:0000256" key="1">
    <source>
        <dbReference type="ARBA" id="ARBA00004192"/>
    </source>
</evidence>
<dbReference type="EC" id="2.7.7.88" evidence="4"/>
<evidence type="ECO:0000256" key="21">
    <source>
        <dbReference type="ARBA" id="ARBA00026099"/>
    </source>
</evidence>
<comment type="subcellular location">
    <subcellularLocation>
        <location evidence="1">Host cytoplasm</location>
    </subcellularLocation>
    <subcellularLocation>
        <location evidence="2">Virion</location>
    </subcellularLocation>
</comment>
<dbReference type="RefSeq" id="YP_010798031.1">
    <property type="nucleotide sequence ID" value="NC_076290.1"/>
</dbReference>
<keyword evidence="5" id="KW-0696">RNA-directed RNA polymerase</keyword>
<evidence type="ECO:0000256" key="24">
    <source>
        <dbReference type="ARBA" id="ARBA00047332"/>
    </source>
</evidence>
<keyword evidence="30" id="KW-1185">Reference proteome</keyword>
<keyword evidence="15" id="KW-0693">Viral RNA replication</keyword>
<evidence type="ECO:0000256" key="26">
    <source>
        <dbReference type="ARBA" id="ARBA00048548"/>
    </source>
</evidence>
<evidence type="ECO:0000256" key="22">
    <source>
        <dbReference type="ARBA" id="ARBA00030436"/>
    </source>
</evidence>
<dbReference type="GO" id="GO:0005524">
    <property type="term" value="F:ATP binding"/>
    <property type="evidence" value="ECO:0007669"/>
    <property type="project" value="UniProtKB-KW"/>
</dbReference>
<dbReference type="InterPro" id="IPR039736">
    <property type="entry name" value="L_poly_C"/>
</dbReference>
<dbReference type="InterPro" id="IPR025786">
    <property type="entry name" value="Mononega_L_MeTrfase"/>
</dbReference>
<evidence type="ECO:0000256" key="3">
    <source>
        <dbReference type="ARBA" id="ARBA00012494"/>
    </source>
</evidence>
<reference evidence="29" key="1">
    <citation type="journal article" date="2019" name="Plant Pathol.">
        <title>Molecular and biological properties of two putative new cytorhabdoviruses infecting Trifolium pratense.</title>
        <authorList>
            <person name="Franova J."/>
            <person name="Sarkisova T."/>
            <person name="Jakesova H."/>
            <person name="Koloniuk I."/>
        </authorList>
    </citation>
    <scope>NUCLEOTIDE SEQUENCE</scope>
    <source>
        <strain evidence="29">29/15/1</strain>
    </source>
</reference>
<evidence type="ECO:0000256" key="23">
    <source>
        <dbReference type="ARBA" id="ARBA00031012"/>
    </source>
</evidence>
<keyword evidence="9" id="KW-0949">S-adenosyl-L-methionine</keyword>
<evidence type="ECO:0000256" key="13">
    <source>
        <dbReference type="ARBA" id="ARBA00022840"/>
    </source>
</evidence>
<dbReference type="GeneID" id="80536067"/>
<dbReference type="GO" id="GO:0030430">
    <property type="term" value="C:host cell cytoplasm"/>
    <property type="evidence" value="ECO:0007669"/>
    <property type="project" value="UniProtKB-SubCell"/>
</dbReference>
<evidence type="ECO:0000256" key="19">
    <source>
        <dbReference type="ARBA" id="ARBA00024494"/>
    </source>
</evidence>
<keyword evidence="8" id="KW-0808">Transferase</keyword>
<evidence type="ECO:0000256" key="20">
    <source>
        <dbReference type="ARBA" id="ARBA00024499"/>
    </source>
</evidence>
<comment type="catalytic activity">
    <reaction evidence="26">
        <text>GTP + H2O = GDP + phosphate + H(+)</text>
        <dbReference type="Rhea" id="RHEA:19669"/>
        <dbReference type="ChEBI" id="CHEBI:15377"/>
        <dbReference type="ChEBI" id="CHEBI:15378"/>
        <dbReference type="ChEBI" id="CHEBI:37565"/>
        <dbReference type="ChEBI" id="CHEBI:43474"/>
        <dbReference type="ChEBI" id="CHEBI:58189"/>
    </reaction>
</comment>
<evidence type="ECO:0000256" key="11">
    <source>
        <dbReference type="ARBA" id="ARBA00022741"/>
    </source>
</evidence>
<comment type="catalytic activity">
    <reaction evidence="24">
        <text>a 5'-end (5'-triphosphoguanosine)-adenylyl-adenylyl-cytidylyl-adenosine in mRNA + S-adenosyl-L-methionine = a 5'-end (5'-triphosphoguanosine)-(2'-O-methyladenylyl)-adenylyl-cytidylyl-adenosine in mRNA + S-adenosyl-L-homocysteine + H(+)</text>
        <dbReference type="Rhea" id="RHEA:65380"/>
        <dbReference type="Rhea" id="RHEA-COMP:16797"/>
        <dbReference type="Rhea" id="RHEA-COMP:16801"/>
        <dbReference type="ChEBI" id="CHEBI:15378"/>
        <dbReference type="ChEBI" id="CHEBI:57856"/>
        <dbReference type="ChEBI" id="CHEBI:59789"/>
        <dbReference type="ChEBI" id="CHEBI:156482"/>
        <dbReference type="ChEBI" id="CHEBI:156484"/>
    </reaction>
</comment>
<evidence type="ECO:0000259" key="28">
    <source>
        <dbReference type="PROSITE" id="PS51590"/>
    </source>
</evidence>
<evidence type="ECO:0000256" key="12">
    <source>
        <dbReference type="ARBA" id="ARBA00022801"/>
    </source>
</evidence>
<dbReference type="GO" id="GO:0016787">
    <property type="term" value="F:hydrolase activity"/>
    <property type="evidence" value="ECO:0007669"/>
    <property type="project" value="UniProtKB-KW"/>
</dbReference>
<proteinExistence type="predicted"/>
<evidence type="ECO:0000313" key="30">
    <source>
        <dbReference type="Proteomes" id="UP000676365"/>
    </source>
</evidence>
<evidence type="ECO:0000313" key="29">
    <source>
        <dbReference type="EMBL" id="AYH53279.1"/>
    </source>
</evidence>
<dbReference type="Pfam" id="PF00946">
    <property type="entry name" value="Mononeg_RNA_pol"/>
    <property type="match status" value="1"/>
</dbReference>
<evidence type="ECO:0000256" key="8">
    <source>
        <dbReference type="ARBA" id="ARBA00022679"/>
    </source>
</evidence>
<dbReference type="InterPro" id="IPR026890">
    <property type="entry name" value="Mononeg_mRNAcap"/>
</dbReference>
<dbReference type="KEGG" id="vg:80536067"/>
<evidence type="ECO:0000256" key="2">
    <source>
        <dbReference type="ARBA" id="ARBA00004328"/>
    </source>
</evidence>
<accession>A0A510C2D9</accession>
<dbReference type="Pfam" id="PF14318">
    <property type="entry name" value="Mononeg_mRNAcap"/>
    <property type="match status" value="1"/>
</dbReference>
<dbReference type="EC" id="2.7.7.48" evidence="3"/>
<dbReference type="EMBL" id="MH982250">
    <property type="protein sequence ID" value="AYH53279.1"/>
    <property type="molecule type" value="Viral_cRNA"/>
</dbReference>
<keyword evidence="16" id="KW-0506">mRNA capping</keyword>
<evidence type="ECO:0000256" key="7">
    <source>
        <dbReference type="ARBA" id="ARBA00022664"/>
    </source>
</evidence>
<evidence type="ECO:0000259" key="27">
    <source>
        <dbReference type="PROSITE" id="PS50526"/>
    </source>
</evidence>
<protein>
    <recommendedName>
        <fullName evidence="23">Replicase</fullName>
        <ecNumber evidence="21">2.1.1.375</ecNumber>
        <ecNumber evidence="3">2.7.7.48</ecNumber>
        <ecNumber evidence="4">2.7.7.88</ecNumber>
    </recommendedName>
    <alternativeName>
        <fullName evidence="22">Transcriptase</fullName>
    </alternativeName>
</protein>
<dbReference type="InterPro" id="IPR014023">
    <property type="entry name" value="Mononeg_RNA_pol_cat"/>
</dbReference>
<organism evidence="29">
    <name type="scientific">Trifolium pratense virus A</name>
    <dbReference type="NCBI Taxonomy" id="2448906"/>
    <lineage>
        <taxon>Viruses</taxon>
        <taxon>Riboviria</taxon>
        <taxon>Orthornavirae</taxon>
        <taxon>Negarnaviricota</taxon>
        <taxon>Haploviricotina</taxon>
        <taxon>Monjiviricetes</taxon>
        <taxon>Mononegavirales</taxon>
        <taxon>Rhabdoviridae</taxon>
        <taxon>Betarhabdovirinae</taxon>
        <taxon>Alphacytorhabdovirus</taxon>
        <taxon>Alphacytorhabdovirus alphatrifolii</taxon>
        <taxon>Cytorhabdovirus alphatrifolii</taxon>
    </lineage>
</organism>
<keyword evidence="17" id="KW-1035">Host cytoplasm</keyword>
<keyword evidence="12" id="KW-0378">Hydrolase</keyword>
<dbReference type="GO" id="GO:0004482">
    <property type="term" value="F:mRNA 5'-cap (guanine-N7-)-methyltransferase activity"/>
    <property type="evidence" value="ECO:0007669"/>
    <property type="project" value="InterPro"/>
</dbReference>
<evidence type="ECO:0000256" key="4">
    <source>
        <dbReference type="ARBA" id="ARBA00012582"/>
    </source>
</evidence>
<dbReference type="Proteomes" id="UP000676365">
    <property type="component" value="Segment"/>
</dbReference>
<sequence length="2072" mass="238550">MSYFFGNGDDDGEAPVIQKTILPDYHLRNPLKQPLWLSDGKRKLPMRQRKDKAFLRSYYPDAKWGKPFSLNRRISPFIPDMPLEPYGISLSDLELRLSIDNGLFPPDSHIPVSSIINSLKQLERRYWNGMRFWNKVLIILNALSSERSPPSGVVIKNGMGYLTMKMRASLIICRTCVVFVHRDLREVFDGDWVRMASDINTQRFLLLTSGKIGREVNEYHYPEGDILTDLFDWGDDVLERRGNDGFKLLKAYEALVVGCLQTRGEGSLVDNKRFLDNTLKDLSGENVEYLYYGKRLVERIDKLESFHHISQVYGMHRVWGHPIVDSGKGMDKLRLIGKKEIIKDDSLSKDAGRMFKFLFAKEYLKKYGHFPRIREGSFTLLETKILDNDSSAVNKNTHLLTEWDRITFIQTFDLPESFNLSMIIADKAISPTKSELVRSIKARNTVMDPDKRRGVKRWLEDTTLRPKDFLSEINDGIFDDDHKIIGLTPKERELNPTPRMFSLMSHQLRVYVVVTEQMLSDHVLKMFPQITMTDSLLDLTKKMYATVKNQSSRVKRHNKSGNWVSRVICMSLDFEKWNGHMRKDMTLGVFSALGTLFGLPELYNRTYDLFEECYYYLADGSYVPRVDGDTLIVEEPMSFTGHRGGMEGLRQKGWTIYTVCCLEVILSKYDCTYKIMGMGDNQVLQITVYSKKLDTEGKVTDEGVEEMRRLIKTIFDDLVHSFTQAGLPLKPLETWMSEDLYLYGKVPMWKGVPLTMDMKKLMRTFPMSNEDIMTIENALGTVSSNSTAATQASPCVWTAYCVAIFMSSLCIQDFGSYHPLLGNGITSISYDKNKWVLAMSHNEKIAYKIRTDGVNEDHLRILIQMIPKSLGGYNGINIYELMMRGFPDNASRDLCYLSKILTHGVMPDWMRSCIECWVTPMYMPGINYSTLLEDVTALNLLSPRSPTSGIRQLVANYMSSGVNITNEEFKELMSSKYKNMSDYLSECLCEGEELHIRLLHDIYEATIFGYVDGILSKVVKTSTIQKLAINDSRGAVFKSIERDEVNFHRYFRWRCVQMESAFADECPTERCKRIRREGWRKELRGVTTPFPASFIDKSNCGRQGTCDCADGYMSVHFPDGQLTNRMWNLDIGGNPPYLGSTTKEKVIIGAGGKIYSGEPLVRRPITLLKTINWFVPPDSRTAEVIKTCVKAVTDLDPEPYQGVSEGTAGSEVHRYRDSSTTHGALTSSNFLFSTRYHISTDNFTRYSKGSENTDIHYQALFCYILEMSNMMISNKLRTGDTVPRFDHYKQNCYKCINPIPEDFKDLESLKAVDAIPKRVTNPYLFVKKEKIRILERISPLSELSERSLEFEDYLKISGSDKMIWLQDVICDRIVSDLMGNSASDTYVSVGLLDVKSYERTMYLKFSPQYMIKRLISQLWRVARWKSREIKGLVKYVGDADVLRSFTNMMTSSDDHAFMGIAMFYCWEETSKRINIYPEMVVPNTNPVSISSACQAMRSNLIALVNNRRWNMKPRCNIVTEDEKYSSLVYKMILSDWIELNNDCQECKIACDLMNGKNLGWEIKHTVCRNGHIFWDRMRQYPWIRSSVTVERLRKDGCASEERDPRLSLVVPKVSFGFYVELIRDSSLRMRFSVRGYQTDTGDHDYTPPSKLIKYSLFTLKSLPTVSWYKCIDVYNIVREDIKNKAVFCVGDGLGSSSSIIASMGASEVIVSTILSPDDAIPQTYVHNVSPVSMEYKSDKINDKLMINRSNNITDDTWSRDWKDVTMNCSVLVSDVEVIVRERGEIRQEIFENLLSLKDWDCAVVKDYLFSPADMVNRISSMHNSCVSWKLVTTRFRSSFYPEVWWVLTGVCGSKVQKKGVGISVDWRNCLGVWNQIKRELEERYDHEVIDHSVAEKIRMMSPSGGHLKMMTYLRTWANFPITGSLLPEKGAFTKMFLYMKKSKRPEHVKLQRDSSKLKLYDSDYYKLREKIFAMAVSMLADVEDRHKMLNESENWHLEWYEKRKDSWSCMLERAPGSPDIKCNVSDYIPVLCVLMRQQNLIFRKPSPKILFAPQNSNRDSIFFPISKNASSS</sequence>
<keyword evidence="11" id="KW-0547">Nucleotide-binding</keyword>
<evidence type="ECO:0000256" key="25">
    <source>
        <dbReference type="ARBA" id="ARBA00047370"/>
    </source>
</evidence>
<name>A0A510C2D9_9RHAB</name>
<dbReference type="PROSITE" id="PS50526">
    <property type="entry name" value="RDRP_SSRNA_NEG_NONSEG"/>
    <property type="match status" value="1"/>
</dbReference>
<evidence type="ECO:0000256" key="14">
    <source>
        <dbReference type="ARBA" id="ARBA00022844"/>
    </source>
</evidence>
<feature type="domain" description="RdRp catalytic" evidence="27">
    <location>
        <begin position="566"/>
        <end position="751"/>
    </location>
</feature>
<evidence type="ECO:0000256" key="16">
    <source>
        <dbReference type="ARBA" id="ARBA00023042"/>
    </source>
</evidence>
<keyword evidence="7" id="KW-0507">mRNA processing</keyword>
<dbReference type="NCBIfam" id="TIGR04198">
    <property type="entry name" value="paramyx_RNAcap"/>
    <property type="match status" value="1"/>
</dbReference>
<evidence type="ECO:0000256" key="18">
    <source>
        <dbReference type="ARBA" id="ARBA00023268"/>
    </source>
</evidence>
<comment type="catalytic activity">
    <reaction evidence="25">
        <text>a 5'-end (5'-triphosphoguanosine)-adenylyl-adenylyl-cytidylyl-adenosine in mRNA + 2 S-adenosyl-L-methionine = a 5'-end (N(7)-methyl 5'-triphosphoguanosine)-(2'-O-methyladenylyl)-adenylyl-cytidylyl-adenosine in mRNA + 2 S-adenosyl-L-homocysteine + H(+)</text>
        <dbReference type="Rhea" id="RHEA:65376"/>
        <dbReference type="Rhea" id="RHEA-COMP:16797"/>
        <dbReference type="Rhea" id="RHEA-COMP:16798"/>
        <dbReference type="ChEBI" id="CHEBI:15378"/>
        <dbReference type="ChEBI" id="CHEBI:57856"/>
        <dbReference type="ChEBI" id="CHEBI:59789"/>
        <dbReference type="ChEBI" id="CHEBI:156483"/>
        <dbReference type="ChEBI" id="CHEBI:156484"/>
        <dbReference type="EC" id="2.1.1.375"/>
    </reaction>
</comment>